<evidence type="ECO:0000256" key="7">
    <source>
        <dbReference type="ARBA" id="ARBA00022989"/>
    </source>
</evidence>
<keyword evidence="2" id="KW-1003">Cell membrane</keyword>
<evidence type="ECO:0000256" key="8">
    <source>
        <dbReference type="ARBA" id="ARBA00023136"/>
    </source>
</evidence>
<evidence type="ECO:0000256" key="6">
    <source>
        <dbReference type="ARBA" id="ARBA00022889"/>
    </source>
</evidence>
<feature type="domain" description="Immunoglobulin V-set" evidence="13">
    <location>
        <begin position="15"/>
        <end position="67"/>
    </location>
</feature>
<keyword evidence="6" id="KW-0130">Cell adhesion</keyword>
<comment type="subcellular location">
    <subcellularLocation>
        <location evidence="1">Cell membrane</location>
        <topology evidence="1">Single-pass type I membrane protein</topology>
    </subcellularLocation>
</comment>
<accession>A0ABD0QAE0</accession>
<evidence type="ECO:0000259" key="13">
    <source>
        <dbReference type="Pfam" id="PF07686"/>
    </source>
</evidence>
<keyword evidence="3" id="KW-0812">Transmembrane</keyword>
<protein>
    <recommendedName>
        <fullName evidence="13">Immunoglobulin V-set domain-containing protein</fullName>
    </recommendedName>
</protein>
<keyword evidence="9" id="KW-1015">Disulfide bond</keyword>
<evidence type="ECO:0000256" key="11">
    <source>
        <dbReference type="ARBA" id="ARBA00023180"/>
    </source>
</evidence>
<reference evidence="14 15" key="1">
    <citation type="submission" date="2024-05" db="EMBL/GenBank/DDBJ databases">
        <title>Genome sequencing and assembly of Indian major carp, Cirrhinus mrigala (Hamilton, 1822).</title>
        <authorList>
            <person name="Mohindra V."/>
            <person name="Chowdhury L.M."/>
            <person name="Lal K."/>
            <person name="Jena J.K."/>
        </authorList>
    </citation>
    <scope>NUCLEOTIDE SEQUENCE [LARGE SCALE GENOMIC DNA]</scope>
    <source>
        <strain evidence="14">CM1030</strain>
        <tissue evidence="14">Blood</tissue>
    </source>
</reference>
<organism evidence="14 15">
    <name type="scientific">Cirrhinus mrigala</name>
    <name type="common">Mrigala</name>
    <dbReference type="NCBI Taxonomy" id="683832"/>
    <lineage>
        <taxon>Eukaryota</taxon>
        <taxon>Metazoa</taxon>
        <taxon>Chordata</taxon>
        <taxon>Craniata</taxon>
        <taxon>Vertebrata</taxon>
        <taxon>Euteleostomi</taxon>
        <taxon>Actinopterygii</taxon>
        <taxon>Neopterygii</taxon>
        <taxon>Teleostei</taxon>
        <taxon>Ostariophysi</taxon>
        <taxon>Cypriniformes</taxon>
        <taxon>Cyprinidae</taxon>
        <taxon>Labeoninae</taxon>
        <taxon>Labeonini</taxon>
        <taxon>Cirrhinus</taxon>
    </lineage>
</organism>
<evidence type="ECO:0000256" key="12">
    <source>
        <dbReference type="ARBA" id="ARBA00023319"/>
    </source>
</evidence>
<dbReference type="InterPro" id="IPR052307">
    <property type="entry name" value="EJ_Adhesion_Regulator"/>
</dbReference>
<evidence type="ECO:0000256" key="2">
    <source>
        <dbReference type="ARBA" id="ARBA00022475"/>
    </source>
</evidence>
<evidence type="ECO:0000256" key="10">
    <source>
        <dbReference type="ARBA" id="ARBA00023170"/>
    </source>
</evidence>
<dbReference type="Gene3D" id="2.60.40.10">
    <property type="entry name" value="Immunoglobulins"/>
    <property type="match status" value="1"/>
</dbReference>
<keyword evidence="5" id="KW-0677">Repeat</keyword>
<feature type="non-terminal residue" evidence="14">
    <location>
        <position position="1"/>
    </location>
</feature>
<comment type="caution">
    <text evidence="14">The sequence shown here is derived from an EMBL/GenBank/DDBJ whole genome shotgun (WGS) entry which is preliminary data.</text>
</comment>
<keyword evidence="8" id="KW-0472">Membrane</keyword>
<keyword evidence="11" id="KW-0325">Glycoprotein</keyword>
<evidence type="ECO:0000313" key="15">
    <source>
        <dbReference type="Proteomes" id="UP001529510"/>
    </source>
</evidence>
<dbReference type="InterPro" id="IPR036179">
    <property type="entry name" value="Ig-like_dom_sf"/>
</dbReference>
<dbReference type="EMBL" id="JAMKFB020000010">
    <property type="protein sequence ID" value="KAL0182643.1"/>
    <property type="molecule type" value="Genomic_DNA"/>
</dbReference>
<keyword evidence="4" id="KW-0732">Signal</keyword>
<keyword evidence="12" id="KW-0393">Immunoglobulin domain</keyword>
<dbReference type="InterPro" id="IPR013783">
    <property type="entry name" value="Ig-like_fold"/>
</dbReference>
<keyword evidence="10" id="KW-0675">Receptor</keyword>
<dbReference type="GO" id="GO:0007155">
    <property type="term" value="P:cell adhesion"/>
    <property type="evidence" value="ECO:0007669"/>
    <property type="project" value="UniProtKB-KW"/>
</dbReference>
<evidence type="ECO:0000313" key="14">
    <source>
        <dbReference type="EMBL" id="KAL0182643.1"/>
    </source>
</evidence>
<dbReference type="PANTHER" id="PTHR44468">
    <property type="entry name" value="COXSACKIEVIRUS AND ADENOVIRUS RECEPTOR-RELATED"/>
    <property type="match status" value="1"/>
</dbReference>
<evidence type="ECO:0000256" key="4">
    <source>
        <dbReference type="ARBA" id="ARBA00022729"/>
    </source>
</evidence>
<feature type="non-terminal residue" evidence="14">
    <location>
        <position position="68"/>
    </location>
</feature>
<dbReference type="PANTHER" id="PTHR44468:SF3">
    <property type="entry name" value="COXSACKIEVIRUS AND ADENOVIRUS RECEPTOR"/>
    <property type="match status" value="1"/>
</dbReference>
<dbReference type="InterPro" id="IPR013106">
    <property type="entry name" value="Ig_V-set"/>
</dbReference>
<gene>
    <name evidence="14" type="ORF">M9458_022018</name>
</gene>
<evidence type="ECO:0000256" key="9">
    <source>
        <dbReference type="ARBA" id="ARBA00023157"/>
    </source>
</evidence>
<dbReference type="SUPFAM" id="SSF48726">
    <property type="entry name" value="Immunoglobulin"/>
    <property type="match status" value="1"/>
</dbReference>
<evidence type="ECO:0000256" key="5">
    <source>
        <dbReference type="ARBA" id="ARBA00022737"/>
    </source>
</evidence>
<dbReference type="AlphaFoldDB" id="A0ABD0QAE0"/>
<dbReference type="GO" id="GO:0005886">
    <property type="term" value="C:plasma membrane"/>
    <property type="evidence" value="ECO:0007669"/>
    <property type="project" value="UniProtKB-SubCell"/>
</dbReference>
<name>A0ABD0QAE0_CIRMR</name>
<keyword evidence="7" id="KW-1133">Transmembrane helix</keyword>
<evidence type="ECO:0000256" key="3">
    <source>
        <dbReference type="ARBA" id="ARBA00022692"/>
    </source>
</evidence>
<evidence type="ECO:0000256" key="1">
    <source>
        <dbReference type="ARBA" id="ARBA00004251"/>
    </source>
</evidence>
<dbReference type="Pfam" id="PF07686">
    <property type="entry name" value="V-set"/>
    <property type="match status" value="1"/>
</dbReference>
<proteinExistence type="predicted"/>
<keyword evidence="15" id="KW-1185">Reference proteome</keyword>
<dbReference type="Proteomes" id="UP001529510">
    <property type="component" value="Unassembled WGS sequence"/>
</dbReference>
<sequence length="68" mass="7609">VIVYSGDRAFEHYYEPLKGRVHFNSPDPKNGDASMNIMGLKATDTGTYQCKVKKVPGISSRKFLLTVM</sequence>